<keyword evidence="2" id="KW-0547">Nucleotide-binding</keyword>
<dbReference type="SUPFAM" id="SSF52047">
    <property type="entry name" value="RNI-like"/>
    <property type="match status" value="2"/>
</dbReference>
<evidence type="ECO:0000256" key="5">
    <source>
        <dbReference type="SAM" id="Coils"/>
    </source>
</evidence>
<dbReference type="CDD" id="cd01983">
    <property type="entry name" value="SIMIBI"/>
    <property type="match status" value="1"/>
</dbReference>
<dbReference type="EMBL" id="CM004388">
    <property type="protein sequence ID" value="OAY58896.1"/>
    <property type="molecule type" value="Genomic_DNA"/>
</dbReference>
<evidence type="ECO:0000259" key="6">
    <source>
        <dbReference type="SMART" id="SM00382"/>
    </source>
</evidence>
<dbReference type="InterPro" id="IPR050905">
    <property type="entry name" value="Plant_NBS-LRR"/>
</dbReference>
<dbReference type="GO" id="GO:0006952">
    <property type="term" value="P:defense response"/>
    <property type="evidence" value="ECO:0007669"/>
    <property type="project" value="UniProtKB-KW"/>
</dbReference>
<dbReference type="PRINTS" id="PR00364">
    <property type="entry name" value="DISEASERSIST"/>
</dbReference>
<dbReference type="SUPFAM" id="SSF52540">
    <property type="entry name" value="P-loop containing nucleoside triphosphate hydrolases"/>
    <property type="match status" value="1"/>
</dbReference>
<evidence type="ECO:0000256" key="2">
    <source>
        <dbReference type="ARBA" id="ARBA00022741"/>
    </source>
</evidence>
<dbReference type="EMBL" id="CM004388">
    <property type="protein sequence ID" value="OAY58897.1"/>
    <property type="molecule type" value="Genomic_DNA"/>
</dbReference>
<reference evidence="7" key="1">
    <citation type="submission" date="2016-02" db="EMBL/GenBank/DDBJ databases">
        <title>WGS assembly of Manihot esculenta.</title>
        <authorList>
            <person name="Bredeson J.V."/>
            <person name="Prochnik S.E."/>
            <person name="Lyons J.B."/>
            <person name="Schmutz J."/>
            <person name="Grimwood J."/>
            <person name="Vrebalov J."/>
            <person name="Bart R.S."/>
            <person name="Amuge T."/>
            <person name="Ferguson M.E."/>
            <person name="Green R."/>
            <person name="Putnam N."/>
            <person name="Stites J."/>
            <person name="Rounsley S."/>
            <person name="Rokhsar D.S."/>
        </authorList>
    </citation>
    <scope>NUCLEOTIDE SEQUENCE [LARGE SCALE GENOMIC DNA]</scope>
    <source>
        <tissue evidence="7">Leaf</tissue>
    </source>
</reference>
<keyword evidence="4" id="KW-0067">ATP-binding</keyword>
<dbReference type="GO" id="GO:0043531">
    <property type="term" value="F:ADP binding"/>
    <property type="evidence" value="ECO:0007669"/>
    <property type="project" value="InterPro"/>
</dbReference>
<name>A0A251LKS2_MANES</name>
<feature type="domain" description="AAA+ ATPase" evidence="6">
    <location>
        <begin position="175"/>
        <end position="315"/>
    </location>
</feature>
<dbReference type="Pfam" id="PF00931">
    <property type="entry name" value="NB-ARC"/>
    <property type="match status" value="1"/>
</dbReference>
<organism evidence="7">
    <name type="scientific">Manihot esculenta</name>
    <name type="common">Cassava</name>
    <name type="synonym">Jatropha manihot</name>
    <dbReference type="NCBI Taxonomy" id="3983"/>
    <lineage>
        <taxon>Eukaryota</taxon>
        <taxon>Viridiplantae</taxon>
        <taxon>Streptophyta</taxon>
        <taxon>Embryophyta</taxon>
        <taxon>Tracheophyta</taxon>
        <taxon>Spermatophyta</taxon>
        <taxon>Magnoliopsida</taxon>
        <taxon>eudicotyledons</taxon>
        <taxon>Gunneridae</taxon>
        <taxon>Pentapetalae</taxon>
        <taxon>rosids</taxon>
        <taxon>fabids</taxon>
        <taxon>Malpighiales</taxon>
        <taxon>Euphorbiaceae</taxon>
        <taxon>Crotonoideae</taxon>
        <taxon>Manihoteae</taxon>
        <taxon>Manihot</taxon>
    </lineage>
</organism>
<keyword evidence="3" id="KW-0611">Plant defense</keyword>
<feature type="coiled-coil region" evidence="5">
    <location>
        <begin position="30"/>
        <end position="64"/>
    </location>
</feature>
<dbReference type="SMART" id="SM00382">
    <property type="entry name" value="AAA"/>
    <property type="match status" value="1"/>
</dbReference>
<dbReference type="Gene3D" id="1.10.8.430">
    <property type="entry name" value="Helical domain of apoptotic protease-activating factors"/>
    <property type="match status" value="1"/>
</dbReference>
<dbReference type="InterPro" id="IPR057135">
    <property type="entry name" value="At4g27190-like_LRR"/>
</dbReference>
<dbReference type="SUPFAM" id="SSF52058">
    <property type="entry name" value="L domain-like"/>
    <property type="match status" value="2"/>
</dbReference>
<evidence type="ECO:0000256" key="4">
    <source>
        <dbReference type="ARBA" id="ARBA00022840"/>
    </source>
</evidence>
<sequence length="1899" mass="216073">MEFAKLVVDPIVSKVFELLVNPVVRQIKYVFNYSANIHNLEEEVEKLSHAKQRVEHDVKMARRNPLEQIEPDVQQWLAKVDSVAEDADKILLQHKDGGKRRCFMGLCPNLIRHHQISRKASKEIPIIVGAREGGNFPRVSYRAPPQGIGAVKECEAFESRTSVVDEILNALKDTDVNLIGVYGMGGVGKTTLVKHIATLVSELGIFKLVVIATVTHSVVLTSVQQEIAEWLDFKLGAESIAVRAARLSERIKKEEKILIILDDIWAAIKLDEIGIPYGTDHNGSKILMTSRNRSVLSEMGVQRDFRLEVLEHQEAWSLFEKKRCAGLPILIIAVATALKNKQAFEWNDALEKLKIFDGRGHEKRVYSALELSYNFLRDEEKSLFRLLGQLKANVGIRDLLKYVVGFGLFNQLITLKATRNRLLTVVSDLKLSCLLLEDGGHERVKMHDVVHSFAASFVSKHDQVLTAAYKAELEEWPNKDFFKQCTSISLPYCKIPKLPEVFECPKLKSFLLFNQDPSLKISGNLFSKMKELKVLDLTKINLSPLPSSLQSLENLQTLCLDFCDLEDIAAIGELKQLQVLSLVGSTIVRLPNEVRKLTCLRLLDLSRCQRLKVIPPNVLSTLAQLEELYLGGSLVQWEGEGHDEGSNNANLSELKLLSKLSTLEIHIIDANIMPKDIFSEKLESFRVFIGDGWDWANNEYETSRSLKLKLNRSALLERVKVLLMKIENLYLDDLKGVRSVLYELDDQGFPELKHLHVQNSLDIQYIIDRLKMNHFTAFPKLESLFLHNLNNLEKIYRGPYSVGSFSDLRKLKVENCNALKSLFSFSMLNVLKKLEEVNVNNCEIIQVIVAKEGEDDEECELTQLRSLTLENLPQFTSFCSQVKVHSTSQRARNQEIATTASNEIVCEADAEVLVALFNDKIRFPNLADMKFVGINVEMIWPCQHKALSPSIEKLTTLIVDGCGNLNFLFTSSIVGSLPQLKVLEICDCKSMEEVILAAGEGETMSKILLPKLDSLKLKGLPKLVRFCIAKLIECPSLKVLKMENCPRPQAFVSTQVNTALFDEKVRFPNLEELHVEDMHMLKMIWCDEVLTDSFGRLKVLKVLNGKQLLKVFPSKLLEKLLVNLESLTVRYCDSVKEVFDLQAIIKEREAHVVRYSQLRTLDIRNLSNLIQIWNRDPHGVLSFYNLRKVFAWDCPNLKKLFPFSVAQCLPHLEFLSIGDCGVEEIVTKEERAEALTIIPKFAFRGLKTMVLWGLDELKYFYSGKHTLECPQLKYLNVFLCAKLQTFNFESQEIQEMIMDKQEDELKLQTPQPLFSFREVGFSGLQHLKLSEFSQLKEAWKTQLPVNFFYNLSSLEVDEVAFSSIVVPSNLLPILNDLEKLEKMQILNMDYLNMLWHNELHSNSFCKINALTVEHCKELLKIFPSMLLRGLQNLEDLIIGNCDSLEEVFDLQEIIKLKETVTIQLRTLNIRNLPNLKHVWNKDPMGLVLFDNLSSVVVWDCPNLKAIFPATIAKNLLQLETLDVESCGGVEEIVAQDQGTEASIEFLFPCLEFLILRELNELKCFYSRIHTLESPLLKRLTVYHCEKLNIFCPESENLLKTDTESQAMIQDPRPLFSFRKVVSNLEKLTLTRKDAAMILEGQFPADLFHKLTTIGIHCFHDESAVFPFDLLERFQPMESLVVGCSQFKEPFPCDGSVGRKKYAEVLRLIRGLTLNNLLDLTDIWNQDSEIDQVLQSLELLHVERCNSLVALAPSSTFQNLITLEMLKCNGLLSLVTSSTAKSLVRLTTMSIKECDGLKEIVANDGDEIELKEDIIFSKLESLELHYLPSLVCFCSSEHSFKFPSLKNVIVKQCPKLQVFSKGVLSTSSLLGVQKDDQWHWNGNLNAAIQQLFAEMNAREY</sequence>
<accession>A0A251LKS2</accession>
<dbReference type="InterPro" id="IPR003593">
    <property type="entry name" value="AAA+_ATPase"/>
</dbReference>
<protein>
    <recommendedName>
        <fullName evidence="6">AAA+ ATPase domain-containing protein</fullName>
    </recommendedName>
</protein>
<keyword evidence="5" id="KW-0175">Coiled coil</keyword>
<evidence type="ECO:0000256" key="3">
    <source>
        <dbReference type="ARBA" id="ARBA00022821"/>
    </source>
</evidence>
<dbReference type="InterPro" id="IPR027417">
    <property type="entry name" value="P-loop_NTPase"/>
</dbReference>
<comment type="similarity">
    <text evidence="1">Belongs to the disease resistance NB-LRR family.</text>
</comment>
<proteinExistence type="inferred from homology"/>
<gene>
    <name evidence="7" type="ORF">MANES_02G215300</name>
</gene>
<evidence type="ECO:0000256" key="1">
    <source>
        <dbReference type="ARBA" id="ARBA00008894"/>
    </source>
</evidence>
<dbReference type="InterPro" id="IPR002182">
    <property type="entry name" value="NB-ARC"/>
</dbReference>
<dbReference type="Pfam" id="PF23247">
    <property type="entry name" value="LRR_RPS2"/>
    <property type="match status" value="5"/>
</dbReference>
<dbReference type="InterPro" id="IPR032675">
    <property type="entry name" value="LRR_dom_sf"/>
</dbReference>
<dbReference type="GO" id="GO:0005524">
    <property type="term" value="F:ATP binding"/>
    <property type="evidence" value="ECO:0007669"/>
    <property type="project" value="UniProtKB-KW"/>
</dbReference>
<dbReference type="STRING" id="3983.A0A251LKS2"/>
<dbReference type="PANTHER" id="PTHR33463:SF181">
    <property type="entry name" value="AAA+ ATPASE DOMAIN-CONTAINING PROTEIN"/>
    <property type="match status" value="1"/>
</dbReference>
<evidence type="ECO:0000313" key="7">
    <source>
        <dbReference type="EMBL" id="OAY58896.1"/>
    </source>
</evidence>
<dbReference type="PANTHER" id="PTHR33463">
    <property type="entry name" value="NB-ARC DOMAIN-CONTAINING PROTEIN-RELATED"/>
    <property type="match status" value="1"/>
</dbReference>
<dbReference type="Gene3D" id="3.40.50.300">
    <property type="entry name" value="P-loop containing nucleotide triphosphate hydrolases"/>
    <property type="match status" value="1"/>
</dbReference>
<dbReference type="InterPro" id="IPR042197">
    <property type="entry name" value="Apaf_helical"/>
</dbReference>
<dbReference type="Gene3D" id="3.80.10.10">
    <property type="entry name" value="Ribonuclease Inhibitor"/>
    <property type="match status" value="5"/>
</dbReference>